<feature type="compositionally biased region" description="Polar residues" evidence="4">
    <location>
        <begin position="86"/>
        <end position="96"/>
    </location>
</feature>
<dbReference type="GO" id="GO:0035418">
    <property type="term" value="P:protein localization to synapse"/>
    <property type="evidence" value="ECO:0007669"/>
    <property type="project" value="TreeGrafter"/>
</dbReference>
<feature type="compositionally biased region" description="Low complexity" evidence="4">
    <location>
        <begin position="305"/>
        <end position="320"/>
    </location>
</feature>
<dbReference type="AlphaFoldDB" id="A0A811VGW4"/>
<dbReference type="Proteomes" id="UP000606786">
    <property type="component" value="Unassembled WGS sequence"/>
</dbReference>
<dbReference type="SUPFAM" id="SSF54768">
    <property type="entry name" value="dsRNA-binding domain-like"/>
    <property type="match status" value="4"/>
</dbReference>
<dbReference type="OrthoDB" id="10037267at2759"/>
<feature type="compositionally biased region" description="Low complexity" evidence="4">
    <location>
        <begin position="156"/>
        <end position="165"/>
    </location>
</feature>
<dbReference type="GO" id="GO:0005886">
    <property type="term" value="C:plasma membrane"/>
    <property type="evidence" value="ECO:0007669"/>
    <property type="project" value="TreeGrafter"/>
</dbReference>
<sequence>MQHHAHVARTAPPHLRAHHMAVPPPHTQTPSQMPPMNLAHVPAAPPQTVAIQQQLPQQHSQTKQQQHLNNGPVAGGVGGAAGSPALTTAPSHIRVNQQPLQQHQHQHQQQHQHTSMHSNTQLQKLRQQYPHINTNNNNNNNNSNSTNKNNYHHHQQQQPQPYNNNVSSTHGNALPVQQTQQQQQQPTQKQTTHVSHHTSRQQSSSHQQQQQQQQNHLHHQQQTQPQQHSVQQLQQPHQQHKHTVTQMPPQQSHGHTKHHHHQQQQQQSQQQQPPPIQTTVSIAKNVVVGGHPQQQQQPPQPLPPTQHLQQQPPTTVTYYTAGNVQANNNNNNSSSSKSNNNNVPKPRYNNNNNNHNHHNVGGAGMPPKIILQNPHRVLKARQQNNVSSNSEGNTSVAATVGIGETKKIAKSSTSNAGGGNNAVTTSSETSITSNIAGNINQDPKENSVVAMQTAQDMSKSVHAIKQVDASSKDANKENVTNETPNSNIIDEVSSTTTSNILSNEDSTVPKNSKEKTPMCLVNELARYNKITHQYRLTNEKGPAHCKRFTVTLKLGEEEYSADGFKIKKAQHLAAAEAIEKTKYKHPVPKMMRRNADGNSQSSRANITPTVELNALAMKLGQQTYYLLDPRQATSPESMGPPTPDIMMQARFNVPPPPPPHALPPHGMPGGGHLVAQHPPPHVRMMDAPGFVRRNGPYAVPPPPPPMHGHPAAGLGMRPRYGAPAQRGYLPKYNQQQRYPLMPPPPPPPLGGVLHNGMIPPPPMSHPQHQHHGPLPLRYGMPAALTKVTLVVGKQKFVGLGRTLQQAKHDAAARALQVLKAQATTQMNEDLNNSLEESDNKSPISLVHEIGIQRSMMVHFKVLREEGPAHMKKFVTACVVGSIVTEGEGNGKKTSKKRAAEKMLEELKKLPPLTPTKSPIKRIKVKTPSKATAADEATPNGGAKANERGKRSSGSIKEKNESDSDVNNPITRLIQLQQNRKEKEPVFEMIAKSGNENSRRRDFIIEVTANGKVARGAANSKKLAKRKAAQNLLLILGEKDNEVTELATTTAQTNTQTVSGEPTPLASTTAGIENTNTVLPPFSEVGETVAATIPTATPAETRLDVPLVSTTAGQVPGILILRHNKKHATKKKESMLSANTLPVVEEIEVPQTEATIGATTQNVSTAQVLQSACVNVVDKQVTMSGSVKPLSAEPLMTVPMASSNASNVISGSNSNATATNNCSAPKPKPAGVNMKDQLLYLAKLLGFEVS</sequence>
<gene>
    <name evidence="6" type="ORF">CCAP1982_LOCUS23067</name>
</gene>
<dbReference type="GO" id="GO:0010468">
    <property type="term" value="P:regulation of gene expression"/>
    <property type="evidence" value="ECO:0007669"/>
    <property type="project" value="UniProtKB-ARBA"/>
</dbReference>
<dbReference type="EMBL" id="CAJHJT010000056">
    <property type="protein sequence ID" value="CAD7015115.1"/>
    <property type="molecule type" value="Genomic_DNA"/>
</dbReference>
<dbReference type="GO" id="GO:0003725">
    <property type="term" value="F:double-stranded RNA binding"/>
    <property type="evidence" value="ECO:0007669"/>
    <property type="project" value="TreeGrafter"/>
</dbReference>
<protein>
    <submittedName>
        <fullName evidence="6">(Mediterranean fruit fly) hypothetical protein</fullName>
    </submittedName>
</protein>
<evidence type="ECO:0000256" key="1">
    <source>
        <dbReference type="ARBA" id="ARBA00022737"/>
    </source>
</evidence>
<evidence type="ECO:0000313" key="6">
    <source>
        <dbReference type="EMBL" id="CAD7015115.1"/>
    </source>
</evidence>
<dbReference type="GO" id="GO:0043025">
    <property type="term" value="C:neuronal cell body"/>
    <property type="evidence" value="ECO:0007669"/>
    <property type="project" value="TreeGrafter"/>
</dbReference>
<dbReference type="CDD" id="cd19857">
    <property type="entry name" value="DSRM_STAU_rpt1"/>
    <property type="match status" value="1"/>
</dbReference>
<dbReference type="GO" id="GO:0032839">
    <property type="term" value="C:dendrite cytoplasm"/>
    <property type="evidence" value="ECO:0007669"/>
    <property type="project" value="GOC"/>
</dbReference>
<feature type="domain" description="DRBM" evidence="5">
    <location>
        <begin position="516"/>
        <end position="583"/>
    </location>
</feature>
<dbReference type="GO" id="GO:0098964">
    <property type="term" value="P:anterograde dendritic transport of messenger ribonucleoprotein complex"/>
    <property type="evidence" value="ECO:0007669"/>
    <property type="project" value="TreeGrafter"/>
</dbReference>
<comment type="caution">
    <text evidence="6">The sequence shown here is derived from an EMBL/GenBank/DDBJ whole genome shotgun (WGS) entry which is preliminary data.</text>
</comment>
<evidence type="ECO:0000256" key="3">
    <source>
        <dbReference type="PROSITE-ProRule" id="PRU00266"/>
    </source>
</evidence>
<reference evidence="6" key="1">
    <citation type="submission" date="2020-11" db="EMBL/GenBank/DDBJ databases">
        <authorList>
            <person name="Whitehead M."/>
        </authorList>
    </citation>
    <scope>NUCLEOTIDE SEQUENCE</scope>
    <source>
        <strain evidence="6">EGII</strain>
    </source>
</reference>
<organism evidence="6 7">
    <name type="scientific">Ceratitis capitata</name>
    <name type="common">Mediterranean fruit fly</name>
    <name type="synonym">Tephritis capitata</name>
    <dbReference type="NCBI Taxonomy" id="7213"/>
    <lineage>
        <taxon>Eukaryota</taxon>
        <taxon>Metazoa</taxon>
        <taxon>Ecdysozoa</taxon>
        <taxon>Arthropoda</taxon>
        <taxon>Hexapoda</taxon>
        <taxon>Insecta</taxon>
        <taxon>Pterygota</taxon>
        <taxon>Neoptera</taxon>
        <taxon>Endopterygota</taxon>
        <taxon>Diptera</taxon>
        <taxon>Brachycera</taxon>
        <taxon>Muscomorpha</taxon>
        <taxon>Tephritoidea</taxon>
        <taxon>Tephritidae</taxon>
        <taxon>Ceratitis</taxon>
        <taxon>Ceratitis</taxon>
    </lineage>
</organism>
<dbReference type="InterPro" id="IPR051740">
    <property type="entry name" value="DRBM-containing_protein"/>
</dbReference>
<keyword evidence="2 3" id="KW-0694">RNA-binding</keyword>
<dbReference type="CDD" id="cd19858">
    <property type="entry name" value="DSRM_STAU_rpt2"/>
    <property type="match status" value="1"/>
</dbReference>
<dbReference type="GO" id="GO:0048477">
    <property type="term" value="P:oogenesis"/>
    <property type="evidence" value="ECO:0007669"/>
    <property type="project" value="UniProtKB-ARBA"/>
</dbReference>
<dbReference type="PROSITE" id="PS50137">
    <property type="entry name" value="DS_RBD"/>
    <property type="match status" value="4"/>
</dbReference>
<dbReference type="FunFam" id="3.30.160.20:FF:000007">
    <property type="entry name" value="Double-stranded RNA-binding protein Staufen homolog 1"/>
    <property type="match status" value="2"/>
</dbReference>
<dbReference type="GO" id="GO:0003729">
    <property type="term" value="F:mRNA binding"/>
    <property type="evidence" value="ECO:0007669"/>
    <property type="project" value="TreeGrafter"/>
</dbReference>
<dbReference type="PANTHER" id="PTHR46054">
    <property type="entry name" value="MATERNAL EFFECT PROTEIN STAUFEN"/>
    <property type="match status" value="1"/>
</dbReference>
<feature type="compositionally biased region" description="Low complexity" evidence="4">
    <location>
        <begin position="200"/>
        <end position="237"/>
    </location>
</feature>
<proteinExistence type="predicted"/>
<dbReference type="GO" id="GO:0008298">
    <property type="term" value="P:intracellular mRNA localization"/>
    <property type="evidence" value="ECO:0007669"/>
    <property type="project" value="TreeGrafter"/>
</dbReference>
<keyword evidence="1" id="KW-0677">Repeat</keyword>
<dbReference type="GO" id="GO:0010494">
    <property type="term" value="C:cytoplasmic stress granule"/>
    <property type="evidence" value="ECO:0007669"/>
    <property type="project" value="TreeGrafter"/>
</dbReference>
<feature type="domain" description="DRBM" evidence="5">
    <location>
        <begin position="967"/>
        <end position="1037"/>
    </location>
</feature>
<dbReference type="CDD" id="cd19859">
    <property type="entry name" value="DSRM_STAU_rpt3"/>
    <property type="match status" value="1"/>
</dbReference>
<feature type="compositionally biased region" description="Basic and acidic residues" evidence="4">
    <location>
        <begin position="944"/>
        <end position="961"/>
    </location>
</feature>
<feature type="compositionally biased region" description="Low complexity" evidence="4">
    <location>
        <begin position="133"/>
        <end position="149"/>
    </location>
</feature>
<name>A0A811VGW4_CERCA</name>
<dbReference type="FunFam" id="3.30.160.20:FF:000073">
    <property type="entry name" value="Double-stranded RNA-binding protein Staufen homolog"/>
    <property type="match status" value="1"/>
</dbReference>
<feature type="domain" description="DRBM" evidence="5">
    <location>
        <begin position="787"/>
        <end position="820"/>
    </location>
</feature>
<evidence type="ECO:0000256" key="2">
    <source>
        <dbReference type="ARBA" id="ARBA00022884"/>
    </source>
</evidence>
<accession>A0A811VGW4</accession>
<dbReference type="PANTHER" id="PTHR46054:SF3">
    <property type="entry name" value="MATERNAL EFFECT PROTEIN STAUFEN"/>
    <property type="match status" value="1"/>
</dbReference>
<feature type="region of interest" description="Disordered" evidence="4">
    <location>
        <begin position="1"/>
        <end position="119"/>
    </location>
</feature>
<feature type="region of interest" description="Disordered" evidence="4">
    <location>
        <begin position="910"/>
        <end position="969"/>
    </location>
</feature>
<keyword evidence="7" id="KW-1185">Reference proteome</keyword>
<feature type="compositionally biased region" description="Low complexity" evidence="4">
    <location>
        <begin position="177"/>
        <end position="193"/>
    </location>
</feature>
<dbReference type="Gene3D" id="3.30.160.20">
    <property type="match status" value="4"/>
</dbReference>
<feature type="compositionally biased region" description="Low complexity" evidence="4">
    <location>
        <begin position="52"/>
        <end position="66"/>
    </location>
</feature>
<evidence type="ECO:0000256" key="4">
    <source>
        <dbReference type="SAM" id="MobiDB-lite"/>
    </source>
</evidence>
<evidence type="ECO:0000313" key="7">
    <source>
        <dbReference type="Proteomes" id="UP000606786"/>
    </source>
</evidence>
<feature type="region of interest" description="Disordered" evidence="4">
    <location>
        <begin position="290"/>
        <end position="369"/>
    </location>
</feature>
<evidence type="ECO:0000259" key="5">
    <source>
        <dbReference type="PROSITE" id="PS50137"/>
    </source>
</evidence>
<dbReference type="CDD" id="cd19860">
    <property type="entry name" value="DSRM_STAU_rpt4"/>
    <property type="match status" value="1"/>
</dbReference>
<dbReference type="Pfam" id="PF00035">
    <property type="entry name" value="dsrm"/>
    <property type="match status" value="3"/>
</dbReference>
<dbReference type="InterPro" id="IPR014720">
    <property type="entry name" value="dsRBD_dom"/>
</dbReference>
<dbReference type="SMART" id="SM00358">
    <property type="entry name" value="DSRM"/>
    <property type="match status" value="3"/>
</dbReference>
<feature type="region of interest" description="Disordered" evidence="4">
    <location>
        <begin position="131"/>
        <end position="275"/>
    </location>
</feature>
<feature type="compositionally biased region" description="Low complexity" evidence="4">
    <location>
        <begin position="327"/>
        <end position="354"/>
    </location>
</feature>
<feature type="domain" description="DRBM" evidence="5">
    <location>
        <begin position="841"/>
        <end position="908"/>
    </location>
</feature>